<keyword evidence="2" id="KW-0378">Hydrolase</keyword>
<dbReference type="InterPro" id="IPR029052">
    <property type="entry name" value="Metallo-depent_PP-like"/>
</dbReference>
<organism evidence="4 5">
    <name type="scientific">Paenalkalicoccus suaedae</name>
    <dbReference type="NCBI Taxonomy" id="2592382"/>
    <lineage>
        <taxon>Bacteria</taxon>
        <taxon>Bacillati</taxon>
        <taxon>Bacillota</taxon>
        <taxon>Bacilli</taxon>
        <taxon>Bacillales</taxon>
        <taxon>Bacillaceae</taxon>
        <taxon>Paenalkalicoccus</taxon>
    </lineage>
</organism>
<dbReference type="GO" id="GO:0000166">
    <property type="term" value="F:nucleotide binding"/>
    <property type="evidence" value="ECO:0007669"/>
    <property type="project" value="UniProtKB-KW"/>
</dbReference>
<evidence type="ECO:0000259" key="3">
    <source>
        <dbReference type="PROSITE" id="PS51272"/>
    </source>
</evidence>
<dbReference type="SUPFAM" id="SSF55816">
    <property type="entry name" value="5'-nucleotidase (syn. UDP-sugar hydrolase), C-terminal domain"/>
    <property type="match status" value="1"/>
</dbReference>
<dbReference type="CDD" id="cd00845">
    <property type="entry name" value="MPP_UshA_N_like"/>
    <property type="match status" value="1"/>
</dbReference>
<dbReference type="GO" id="GO:0009166">
    <property type="term" value="P:nucleotide catabolic process"/>
    <property type="evidence" value="ECO:0007669"/>
    <property type="project" value="InterPro"/>
</dbReference>
<dbReference type="AlphaFoldDB" id="A0A859FGA5"/>
<proteinExistence type="inferred from homology"/>
<reference evidence="5" key="1">
    <citation type="submission" date="2019-07" db="EMBL/GenBank/DDBJ databases">
        <title>Bacillus alkalisoli sp. nov. isolated from saline soil.</title>
        <authorList>
            <person name="Sun J.-Q."/>
            <person name="Xu L."/>
        </authorList>
    </citation>
    <scope>NUCLEOTIDE SEQUENCE [LARGE SCALE GENOMIC DNA]</scope>
    <source>
        <strain evidence="5">M4U3P1</strain>
    </source>
</reference>
<feature type="domain" description="SLH" evidence="3">
    <location>
        <begin position="512"/>
        <end position="575"/>
    </location>
</feature>
<sequence length="693" mass="75648">MKQHATKVALAALLPLSLLAANPAAADDQTFTLDVLHTNDMHAKIANFGKVSGFINSVRDEAEHDLYLDAGDIFSGSPVVDLQEGEPMVTLLNAMNLDLMTIGNHEFDYGQDAFAARNAESDFPWIAANMDVVDESIAIEQPEPYEIYEFGDVSVGVLGITQNPPATRPSGYAGIEFMDYADTVEEYSYLRDEVDILIALNHIGMSADRELAEEFDIFDLIIGGHSHTALQEPEVVNGTPIVQTGGDARNVGHVTLELDKATGDVSVDGYLQPVADIDESLINEEVDALVQGYETATDELLSEVVGVTNTGLNRDARWEMDVSLGNFWTDAMRFDAETDIALTNNGGLRANIAAGDITAESIYTTEPFNNEITIIEMTGEALKDIFPHSFTRSADSFGNQIDLQTSGLEYIVYTDDEGGYEDVDLFVDGEPILPTGTYTIAINNFMYEGGDGYDFSDSTLVSELSGPVVGAMFSYIEYLMDAEGAVDYDATEGRIQVKNIDEREDETPIEPAPFPFADVDEESWAFVYIDALYQAGHINGTSATTFSPKAETTRGQFSALISRVLDLEFSGGDLPLDLTGELGAEVAALYEAGLVTGYEDGTFRQNDVISRQEMAVLAVRVYQYLTDDMPDTTVELAFDDANDISAFARDSFSAAVGLGIFEGDDRNMLDPRGVALREQSAKILYFLYTWTVQ</sequence>
<feature type="domain" description="SLH" evidence="3">
    <location>
        <begin position="585"/>
        <end position="632"/>
    </location>
</feature>
<dbReference type="EMBL" id="CP041372">
    <property type="protein sequence ID" value="QKS72403.1"/>
    <property type="molecule type" value="Genomic_DNA"/>
</dbReference>
<dbReference type="GO" id="GO:0016788">
    <property type="term" value="F:hydrolase activity, acting on ester bonds"/>
    <property type="evidence" value="ECO:0007669"/>
    <property type="project" value="InterPro"/>
</dbReference>
<dbReference type="PANTHER" id="PTHR11575:SF24">
    <property type="entry name" value="5'-NUCLEOTIDASE"/>
    <property type="match status" value="1"/>
</dbReference>
<dbReference type="SUPFAM" id="SSF56300">
    <property type="entry name" value="Metallo-dependent phosphatases"/>
    <property type="match status" value="1"/>
</dbReference>
<comment type="similarity">
    <text evidence="2">Belongs to the 5'-nucleotidase family.</text>
</comment>
<evidence type="ECO:0000313" key="4">
    <source>
        <dbReference type="EMBL" id="QKS72403.1"/>
    </source>
</evidence>
<dbReference type="PROSITE" id="PS51272">
    <property type="entry name" value="SLH"/>
    <property type="match status" value="2"/>
</dbReference>
<gene>
    <name evidence="4" type="ORF">FLK61_37895</name>
</gene>
<dbReference type="Pfam" id="PF00395">
    <property type="entry name" value="SLH"/>
    <property type="match status" value="3"/>
</dbReference>
<dbReference type="PANTHER" id="PTHR11575">
    <property type="entry name" value="5'-NUCLEOTIDASE-RELATED"/>
    <property type="match status" value="1"/>
</dbReference>
<dbReference type="InterPro" id="IPR036907">
    <property type="entry name" value="5'-Nucleotdase_C_sf"/>
</dbReference>
<protein>
    <submittedName>
        <fullName evidence="4">5'-nucleotidase C-terminal domain-containing protein</fullName>
    </submittedName>
</protein>
<dbReference type="PROSITE" id="PS00785">
    <property type="entry name" value="5_NUCLEOTIDASE_1"/>
    <property type="match status" value="1"/>
</dbReference>
<feature type="chain" id="PRO_5033098403" evidence="2">
    <location>
        <begin position="27"/>
        <end position="693"/>
    </location>
</feature>
<feature type="signal peptide" evidence="2">
    <location>
        <begin position="1"/>
        <end position="26"/>
    </location>
</feature>
<evidence type="ECO:0000256" key="2">
    <source>
        <dbReference type="RuleBase" id="RU362119"/>
    </source>
</evidence>
<accession>A0A859FGA5</accession>
<dbReference type="RefSeq" id="WP_176010382.1">
    <property type="nucleotide sequence ID" value="NZ_CP041372.2"/>
</dbReference>
<dbReference type="PRINTS" id="PR01607">
    <property type="entry name" value="APYRASEFAMLY"/>
</dbReference>
<dbReference type="GO" id="GO:0046872">
    <property type="term" value="F:metal ion binding"/>
    <property type="evidence" value="ECO:0007669"/>
    <property type="project" value="InterPro"/>
</dbReference>
<dbReference type="InterPro" id="IPR001119">
    <property type="entry name" value="SLH_dom"/>
</dbReference>
<dbReference type="Gene3D" id="3.60.21.10">
    <property type="match status" value="1"/>
</dbReference>
<evidence type="ECO:0000313" key="5">
    <source>
        <dbReference type="Proteomes" id="UP000318138"/>
    </source>
</evidence>
<keyword evidence="5" id="KW-1185">Reference proteome</keyword>
<dbReference type="Pfam" id="PF02872">
    <property type="entry name" value="5_nucleotid_C"/>
    <property type="match status" value="1"/>
</dbReference>
<dbReference type="Proteomes" id="UP000318138">
    <property type="component" value="Chromosome"/>
</dbReference>
<dbReference type="InterPro" id="IPR004843">
    <property type="entry name" value="Calcineurin-like_PHP"/>
</dbReference>
<evidence type="ECO:0000256" key="1">
    <source>
        <dbReference type="ARBA" id="ARBA00022729"/>
    </source>
</evidence>
<dbReference type="InterPro" id="IPR006179">
    <property type="entry name" value="5_nucleotidase/apyrase"/>
</dbReference>
<dbReference type="InterPro" id="IPR006146">
    <property type="entry name" value="5'-Nucleotdase_CS"/>
</dbReference>
<dbReference type="Pfam" id="PF00149">
    <property type="entry name" value="Metallophos"/>
    <property type="match status" value="1"/>
</dbReference>
<name>A0A859FGA5_9BACI</name>
<dbReference type="InterPro" id="IPR008334">
    <property type="entry name" value="5'-Nucleotdase_C"/>
</dbReference>
<dbReference type="Gene3D" id="3.90.780.10">
    <property type="entry name" value="5'-Nucleotidase, C-terminal domain"/>
    <property type="match status" value="1"/>
</dbReference>
<dbReference type="KEGG" id="psua:FLK61_37895"/>
<keyword evidence="1 2" id="KW-0732">Signal</keyword>
<keyword evidence="2" id="KW-0547">Nucleotide-binding</keyword>